<evidence type="ECO:0000259" key="6">
    <source>
        <dbReference type="PROSITE" id="PS50045"/>
    </source>
</evidence>
<dbReference type="Pfam" id="PF00072">
    <property type="entry name" value="Response_reg"/>
    <property type="match status" value="1"/>
</dbReference>
<comment type="caution">
    <text evidence="8">The sequence shown here is derived from an EMBL/GenBank/DDBJ whole genome shotgun (WGS) entry which is preliminary data.</text>
</comment>
<dbReference type="EMBL" id="DTHB01000002">
    <property type="protein sequence ID" value="HGB13625.1"/>
    <property type="molecule type" value="Genomic_DNA"/>
</dbReference>
<evidence type="ECO:0000259" key="7">
    <source>
        <dbReference type="PROSITE" id="PS50110"/>
    </source>
</evidence>
<dbReference type="InterPro" id="IPR025944">
    <property type="entry name" value="Sigma_54_int_dom_CS"/>
</dbReference>
<dbReference type="InterPro" id="IPR002078">
    <property type="entry name" value="Sigma_54_int"/>
</dbReference>
<dbReference type="InterPro" id="IPR002197">
    <property type="entry name" value="HTH_Fis"/>
</dbReference>
<dbReference type="GO" id="GO:0006355">
    <property type="term" value="P:regulation of DNA-templated transcription"/>
    <property type="evidence" value="ECO:0007669"/>
    <property type="project" value="InterPro"/>
</dbReference>
<dbReference type="Gene3D" id="3.40.50.300">
    <property type="entry name" value="P-loop containing nucleotide triphosphate hydrolases"/>
    <property type="match status" value="1"/>
</dbReference>
<evidence type="ECO:0000256" key="1">
    <source>
        <dbReference type="ARBA" id="ARBA00022741"/>
    </source>
</evidence>
<dbReference type="InterPro" id="IPR027417">
    <property type="entry name" value="P-loop_NTPase"/>
</dbReference>
<keyword evidence="3" id="KW-0805">Transcription regulation</keyword>
<gene>
    <name evidence="8" type="ORF">ENV62_00055</name>
</gene>
<accession>A0A7C3SIQ1</accession>
<dbReference type="PROSITE" id="PS00688">
    <property type="entry name" value="SIGMA54_INTERACT_3"/>
    <property type="match status" value="1"/>
</dbReference>
<dbReference type="PRINTS" id="PR01590">
    <property type="entry name" value="HTHFIS"/>
</dbReference>
<dbReference type="PROSITE" id="PS50110">
    <property type="entry name" value="RESPONSE_REGULATORY"/>
    <property type="match status" value="1"/>
</dbReference>
<dbReference type="Pfam" id="PF02954">
    <property type="entry name" value="HTH_8"/>
    <property type="match status" value="1"/>
</dbReference>
<evidence type="ECO:0000256" key="3">
    <source>
        <dbReference type="ARBA" id="ARBA00023015"/>
    </source>
</evidence>
<dbReference type="InterPro" id="IPR025662">
    <property type="entry name" value="Sigma_54_int_dom_ATP-bd_1"/>
</dbReference>
<keyword evidence="5" id="KW-0597">Phosphoprotein</keyword>
<keyword evidence="2" id="KW-0067">ATP-binding</keyword>
<dbReference type="InterPro" id="IPR003593">
    <property type="entry name" value="AAA+_ATPase"/>
</dbReference>
<evidence type="ECO:0000256" key="4">
    <source>
        <dbReference type="ARBA" id="ARBA00023163"/>
    </source>
</evidence>
<dbReference type="Gene3D" id="3.40.50.2300">
    <property type="match status" value="1"/>
</dbReference>
<dbReference type="SUPFAM" id="SSF52540">
    <property type="entry name" value="P-loop containing nucleoside triphosphate hydrolases"/>
    <property type="match status" value="1"/>
</dbReference>
<dbReference type="SUPFAM" id="SSF52172">
    <property type="entry name" value="CheY-like"/>
    <property type="match status" value="1"/>
</dbReference>
<dbReference type="PANTHER" id="PTHR32071:SF119">
    <property type="entry name" value="SIGMA L-DEPENDENT TRANSCRIPTIONAL REGULATOR YPLP-RELATED"/>
    <property type="match status" value="1"/>
</dbReference>
<dbReference type="FunFam" id="3.40.50.300:FF:000006">
    <property type="entry name" value="DNA-binding transcriptional regulator NtrC"/>
    <property type="match status" value="1"/>
</dbReference>
<dbReference type="GO" id="GO:0000160">
    <property type="term" value="P:phosphorelay signal transduction system"/>
    <property type="evidence" value="ECO:0007669"/>
    <property type="project" value="InterPro"/>
</dbReference>
<keyword evidence="1" id="KW-0547">Nucleotide-binding</keyword>
<dbReference type="AlphaFoldDB" id="A0A7C3SIQ1"/>
<proteinExistence type="predicted"/>
<protein>
    <submittedName>
        <fullName evidence="8">Sigma-54-dependent Fis family transcriptional regulator</fullName>
    </submittedName>
</protein>
<name>A0A7C3SIQ1_9BACT</name>
<sequence length="449" mass="51360">MRLAVVDDEPIVQKRLKQALAKEDHQVETFATGEAFLEVQSAHPFDLVFLDVILPGLNGMEVLRRIKERHADTEVILITGRASLDAAIEAVKQGAFYYLAKPLKLEEVRHLARKALEQRRLREENRLLREQLKPQDGWGEMLGISPAMQEVFAMVRKVAPLDCHVLIQGESGTGKELVARAIHRESQRRDKPFIAFNCAGFTEELIASELFGYERGAFTGAVATKIGLLETAHRGTVFMDEIGDMPPAMQAKLLRVIQERQIFRVGGNRPIQLDLRFIAASNKDLRREIQEGRFREDLYFRLNVVQISLPPLRARQEDIPLLIQYFLAKYNRKFAKRVKGVTDSARAILLAYSYPGNVRELENIIERAVALTEGEVLTPADLPADLREYFITPYQEWAPLEDQERDYIRKILAYTHHNIGQTAQILNLPRTTLWRKMKKYGLAKTVPKE</sequence>
<dbReference type="InterPro" id="IPR009057">
    <property type="entry name" value="Homeodomain-like_sf"/>
</dbReference>
<dbReference type="Pfam" id="PF00158">
    <property type="entry name" value="Sigma54_activat"/>
    <property type="match status" value="1"/>
</dbReference>
<dbReference type="SMART" id="SM00448">
    <property type="entry name" value="REC"/>
    <property type="match status" value="1"/>
</dbReference>
<dbReference type="SUPFAM" id="SSF46689">
    <property type="entry name" value="Homeodomain-like"/>
    <property type="match status" value="1"/>
</dbReference>
<dbReference type="PANTHER" id="PTHR32071">
    <property type="entry name" value="TRANSCRIPTIONAL REGULATORY PROTEIN"/>
    <property type="match status" value="1"/>
</dbReference>
<dbReference type="SMART" id="SM00382">
    <property type="entry name" value="AAA"/>
    <property type="match status" value="1"/>
</dbReference>
<evidence type="ECO:0000313" key="8">
    <source>
        <dbReference type="EMBL" id="HGB13625.1"/>
    </source>
</evidence>
<dbReference type="Gene3D" id="1.10.8.60">
    <property type="match status" value="1"/>
</dbReference>
<organism evidence="8">
    <name type="scientific">Desulfobacca acetoxidans</name>
    <dbReference type="NCBI Taxonomy" id="60893"/>
    <lineage>
        <taxon>Bacteria</taxon>
        <taxon>Pseudomonadati</taxon>
        <taxon>Thermodesulfobacteriota</taxon>
        <taxon>Desulfobaccia</taxon>
        <taxon>Desulfobaccales</taxon>
        <taxon>Desulfobaccaceae</taxon>
        <taxon>Desulfobacca</taxon>
    </lineage>
</organism>
<feature type="domain" description="Sigma-54 factor interaction" evidence="6">
    <location>
        <begin position="141"/>
        <end position="370"/>
    </location>
</feature>
<dbReference type="InterPro" id="IPR001789">
    <property type="entry name" value="Sig_transdc_resp-reg_receiver"/>
</dbReference>
<keyword evidence="4" id="KW-0804">Transcription</keyword>
<dbReference type="InterPro" id="IPR058031">
    <property type="entry name" value="AAA_lid_NorR"/>
</dbReference>
<dbReference type="InterPro" id="IPR011006">
    <property type="entry name" value="CheY-like_superfamily"/>
</dbReference>
<dbReference type="CDD" id="cd00009">
    <property type="entry name" value="AAA"/>
    <property type="match status" value="1"/>
</dbReference>
<dbReference type="Pfam" id="PF25601">
    <property type="entry name" value="AAA_lid_14"/>
    <property type="match status" value="1"/>
</dbReference>
<dbReference type="PROSITE" id="PS00675">
    <property type="entry name" value="SIGMA54_INTERACT_1"/>
    <property type="match status" value="1"/>
</dbReference>
<feature type="modified residue" description="4-aspartylphosphate" evidence="5">
    <location>
        <position position="51"/>
    </location>
</feature>
<dbReference type="PROSITE" id="PS50045">
    <property type="entry name" value="SIGMA54_INTERACT_4"/>
    <property type="match status" value="1"/>
</dbReference>
<reference evidence="8" key="1">
    <citation type="journal article" date="2020" name="mSystems">
        <title>Genome- and Community-Level Interaction Insights into Carbon Utilization and Element Cycling Functions of Hydrothermarchaeota in Hydrothermal Sediment.</title>
        <authorList>
            <person name="Zhou Z."/>
            <person name="Liu Y."/>
            <person name="Xu W."/>
            <person name="Pan J."/>
            <person name="Luo Z.H."/>
            <person name="Li M."/>
        </authorList>
    </citation>
    <scope>NUCLEOTIDE SEQUENCE [LARGE SCALE GENOMIC DNA]</scope>
    <source>
        <strain evidence="8">SpSt-776</strain>
    </source>
</reference>
<evidence type="ECO:0000256" key="5">
    <source>
        <dbReference type="PROSITE-ProRule" id="PRU00169"/>
    </source>
</evidence>
<dbReference type="GO" id="GO:0005524">
    <property type="term" value="F:ATP binding"/>
    <property type="evidence" value="ECO:0007669"/>
    <property type="project" value="UniProtKB-KW"/>
</dbReference>
<evidence type="ECO:0000256" key="2">
    <source>
        <dbReference type="ARBA" id="ARBA00022840"/>
    </source>
</evidence>
<dbReference type="GO" id="GO:0043565">
    <property type="term" value="F:sequence-specific DNA binding"/>
    <property type="evidence" value="ECO:0007669"/>
    <property type="project" value="InterPro"/>
</dbReference>
<dbReference type="Gene3D" id="1.10.10.60">
    <property type="entry name" value="Homeodomain-like"/>
    <property type="match status" value="1"/>
</dbReference>
<feature type="domain" description="Response regulatory" evidence="7">
    <location>
        <begin position="2"/>
        <end position="116"/>
    </location>
</feature>